<reference evidence="2 3" key="1">
    <citation type="submission" date="2015-12" db="EMBL/GenBank/DDBJ databases">
        <title>Dictyostelia acquired genes for synthesis and detection of signals that induce cell-type specialization by lateral gene transfer from prokaryotes.</title>
        <authorList>
            <person name="Gloeckner G."/>
            <person name="Schaap P."/>
        </authorList>
    </citation>
    <scope>NUCLEOTIDE SEQUENCE [LARGE SCALE GENOMIC DNA]</scope>
    <source>
        <strain evidence="2 3">TK</strain>
    </source>
</reference>
<name>A0A151ZFS2_TIELA</name>
<dbReference type="OMA" id="ANLKWTG"/>
<dbReference type="OrthoDB" id="17691at2759"/>
<dbReference type="InParanoid" id="A0A151ZFS2"/>
<dbReference type="Proteomes" id="UP000076078">
    <property type="component" value="Unassembled WGS sequence"/>
</dbReference>
<keyword evidence="1" id="KW-1133">Transmembrane helix</keyword>
<evidence type="ECO:0000256" key="1">
    <source>
        <dbReference type="SAM" id="Phobius"/>
    </source>
</evidence>
<keyword evidence="3" id="KW-1185">Reference proteome</keyword>
<evidence type="ECO:0000313" key="3">
    <source>
        <dbReference type="Proteomes" id="UP000076078"/>
    </source>
</evidence>
<dbReference type="EMBL" id="LODT01000029">
    <property type="protein sequence ID" value="KYQ92714.1"/>
    <property type="molecule type" value="Genomic_DNA"/>
</dbReference>
<proteinExistence type="predicted"/>
<dbReference type="FunCoup" id="A0A151ZFS2">
    <property type="interactions" value="425"/>
</dbReference>
<protein>
    <submittedName>
        <fullName evidence="2">Uncharacterized protein</fullName>
    </submittedName>
</protein>
<keyword evidence="1" id="KW-0812">Transmembrane</keyword>
<comment type="caution">
    <text evidence="2">The sequence shown here is derived from an EMBL/GenBank/DDBJ whole genome shotgun (WGS) entry which is preliminary data.</text>
</comment>
<sequence>MNIFKYIIIINIIFITICNGIGSGGHLCENDMVYLSLDTIQPFGYNSKNYQLEWKDANDKFSNVEIGISGGSNPLIVGQLHQKELINSPSNSKFFKYTSYQDIHSLMHYSCGQSASTVTFNFTSLSSFNGRGIALIVFGLEISDILDITVAGLNENTTDDTEFWTTIQNGNLVHTDGKNSIDINSKSPKLPNGNLQLSESHSIPYTILECPLENQISKIEMTLSNKCQIPDCKVSTVYYSLLAIKSCDSNNSSLVTNPSKNYKKFIKKTKIINNKIQQQNIIIH</sequence>
<dbReference type="AlphaFoldDB" id="A0A151ZFS2"/>
<keyword evidence="1" id="KW-0472">Membrane</keyword>
<gene>
    <name evidence="2" type="ORF">DLAC_06718</name>
</gene>
<evidence type="ECO:0000313" key="2">
    <source>
        <dbReference type="EMBL" id="KYQ92714.1"/>
    </source>
</evidence>
<feature type="transmembrane region" description="Helical" evidence="1">
    <location>
        <begin position="7"/>
        <end position="27"/>
    </location>
</feature>
<organism evidence="2 3">
    <name type="scientific">Tieghemostelium lacteum</name>
    <name type="common">Slime mold</name>
    <name type="synonym">Dictyostelium lacteum</name>
    <dbReference type="NCBI Taxonomy" id="361077"/>
    <lineage>
        <taxon>Eukaryota</taxon>
        <taxon>Amoebozoa</taxon>
        <taxon>Evosea</taxon>
        <taxon>Eumycetozoa</taxon>
        <taxon>Dictyostelia</taxon>
        <taxon>Dictyosteliales</taxon>
        <taxon>Raperosteliaceae</taxon>
        <taxon>Tieghemostelium</taxon>
    </lineage>
</organism>
<accession>A0A151ZFS2</accession>